<dbReference type="InterPro" id="IPR036047">
    <property type="entry name" value="F-box-like_dom_sf"/>
</dbReference>
<dbReference type="Pfam" id="PF24758">
    <property type="entry name" value="LRR_At5g56370"/>
    <property type="match status" value="3"/>
</dbReference>
<dbReference type="CDD" id="cd22160">
    <property type="entry name" value="F-box_AtFBL13-like"/>
    <property type="match status" value="3"/>
</dbReference>
<organism evidence="3 4">
    <name type="scientific">Paspalum notatum var. saurae</name>
    <dbReference type="NCBI Taxonomy" id="547442"/>
    <lineage>
        <taxon>Eukaryota</taxon>
        <taxon>Viridiplantae</taxon>
        <taxon>Streptophyta</taxon>
        <taxon>Embryophyta</taxon>
        <taxon>Tracheophyta</taxon>
        <taxon>Spermatophyta</taxon>
        <taxon>Magnoliopsida</taxon>
        <taxon>Liliopsida</taxon>
        <taxon>Poales</taxon>
        <taxon>Poaceae</taxon>
        <taxon>PACMAD clade</taxon>
        <taxon>Panicoideae</taxon>
        <taxon>Andropogonodae</taxon>
        <taxon>Paspaleae</taxon>
        <taxon>Paspalinae</taxon>
        <taxon>Paspalum</taxon>
    </lineage>
</organism>
<evidence type="ECO:0000259" key="2">
    <source>
        <dbReference type="PROSITE" id="PS50181"/>
    </source>
</evidence>
<feature type="domain" description="F-box" evidence="2">
    <location>
        <begin position="503"/>
        <end position="539"/>
    </location>
</feature>
<dbReference type="PANTHER" id="PTHR32141">
    <property type="match status" value="1"/>
</dbReference>
<reference evidence="3 4" key="1">
    <citation type="submission" date="2024-02" db="EMBL/GenBank/DDBJ databases">
        <title>High-quality chromosome-scale genome assembly of Pensacola bahiagrass (Paspalum notatum Flugge var. saurae).</title>
        <authorList>
            <person name="Vega J.M."/>
            <person name="Podio M."/>
            <person name="Orjuela J."/>
            <person name="Siena L.A."/>
            <person name="Pessino S.C."/>
            <person name="Combes M.C."/>
            <person name="Mariac C."/>
            <person name="Albertini E."/>
            <person name="Pupilli F."/>
            <person name="Ortiz J.P.A."/>
            <person name="Leblanc O."/>
        </authorList>
    </citation>
    <scope>NUCLEOTIDE SEQUENCE [LARGE SCALE GENOMIC DNA]</scope>
    <source>
        <strain evidence="3">R1</strain>
        <tissue evidence="3">Leaf</tissue>
    </source>
</reference>
<dbReference type="SMART" id="SM00256">
    <property type="entry name" value="FBOX"/>
    <property type="match status" value="3"/>
</dbReference>
<feature type="region of interest" description="Disordered" evidence="1">
    <location>
        <begin position="943"/>
        <end position="972"/>
    </location>
</feature>
<proteinExistence type="predicted"/>
<keyword evidence="4" id="KW-1185">Reference proteome</keyword>
<dbReference type="Pfam" id="PF00646">
    <property type="entry name" value="F-box"/>
    <property type="match status" value="3"/>
</dbReference>
<dbReference type="InterPro" id="IPR053781">
    <property type="entry name" value="F-box_AtFBL13-like"/>
</dbReference>
<dbReference type="Proteomes" id="UP001341281">
    <property type="component" value="Chromosome 04"/>
</dbReference>
<dbReference type="PANTHER" id="PTHR32141:SF116">
    <property type="entry name" value="FBD DOMAIN-CONTAINING PROTEIN"/>
    <property type="match status" value="1"/>
</dbReference>
<dbReference type="InterPro" id="IPR055302">
    <property type="entry name" value="F-box_dom-containing"/>
</dbReference>
<evidence type="ECO:0000313" key="3">
    <source>
        <dbReference type="EMBL" id="WVZ69850.1"/>
    </source>
</evidence>
<dbReference type="InterPro" id="IPR055411">
    <property type="entry name" value="LRR_FXL15/At3g58940/PEG3-like"/>
</dbReference>
<dbReference type="Gene3D" id="1.20.1280.50">
    <property type="match status" value="2"/>
</dbReference>
<feature type="compositionally biased region" description="Low complexity" evidence="1">
    <location>
        <begin position="943"/>
        <end position="955"/>
    </location>
</feature>
<dbReference type="SUPFAM" id="SSF81383">
    <property type="entry name" value="F-box domain"/>
    <property type="match status" value="3"/>
</dbReference>
<feature type="domain" description="F-box" evidence="2">
    <location>
        <begin position="1025"/>
        <end position="1061"/>
    </location>
</feature>
<dbReference type="PROSITE" id="PS50181">
    <property type="entry name" value="FBOX"/>
    <property type="match status" value="2"/>
</dbReference>
<name>A0AAQ3WQF5_PASNO</name>
<gene>
    <name evidence="3" type="ORF">U9M48_018573</name>
</gene>
<sequence length="1478" mass="162855">MDDALTAVLSYLPPHAASATAASLSHSFPAAEPASLDGEDEDRIGRLPDAIRRNIISRLPTKDAARTAVLSSCWRHLWDSTPLILDDGAGGLALAAAVAALSSHPGPVRSARLASSQSQDPEAVASVFASLAAKGVEDLLVVVNGSWPVEWRVPSDVLGCASLGRLWIGLCQFPDTSGVTPALLSLHELGIVHSAAQDRDLHAVIPRCPDLETLALVLTQDYPRYLHIWSGSLRGVVIWKSKLREVHLDDVPNLDRLLVEPIADAATHIKIIRAPRLKTLGYFDVGLHQLKIGNTVIKLETKVKPNAMVRTLRTLALKVQFGVEDQVKLMPTLLKCFPCLETLYITSVPSEVPVNADIEFWDQVGFTECVYSHLKKLVLEAVRGEDSELAFVKFVMGRAQVLEDLRVLVDDSCSRDVVLSRLSSEGCVSADARVVVERQDSTLWVFQRAMDLFQSDPFGEAGEDRISRLPGALLSNIVSRLPAMDAARTAALSSRAAAGEAGEDRISRLPDALLSNIVSRLPAKDAARTAALSPRWRRVWASTPLVLDDAHLLPDQPDGGASGFRTDWRAITDRVSRVLAAHPGPFRCVRLTHVCNYAAARNGGALARDWLRLLAAKGVDDLVLVCRPWPIDAGLPADILRVASLRRLYLGLWDEFAGSAKVTKALRSGEIVFPHLLDLGLCRTDIKAAEIDRLLQCSPILEKLALVACYNSPASVRLRSRSLRCVLFWMSVAEELNVLVVPRLERLILWSERVGARLNDDFRTCRLNIGYVQELKVLGYLDTGIHVLHISNIAIEAGTKPSPRTIVPSVKILALKVRFGVRKEAKMLPSYLRCFPNVVTLHIMSEIADEPTGKLNSKFWQEEGPISCLQFHVKRVVFKNFQGNRSELAFLKFICNRAQLLHKMVIVLADGDDPASMEPMVAKLKSLACTKWASNDRKLTILSSTTRASSAPRSTENPLQSPAAEAERGRSRRARPAFPALAAMTVEVDIEEIIRIVLTCLPTAPFATTPGASPSLSGARGGGGEDRISRLPDKLLRDVVSRLPAKDAARTATLSRRWRRVWATAPLVLDDSDLLVLRRPARTDIDWLSTTDAVSRAILSHRGPVRFLRLTCCHIETLARYGGLQHWLRLLADRGAEDLVLVNRPFPFGVRLPDDVLRIASLRTLYLGFWRFPDTAGLPRGPAVFPRLREIGLCFTAVDAGDVDYLLACSPVLEKLSFVASLYPAGRFRIRSRSLQCLVFWHALPIELDVVVAPLLERVILCKGCLAGVPPGSAGFRARLRIGYATQLKVLGYLEPGIHQLEIGGTIIESGTKMIPSNMVPSVKILALKVRFGIRKEAKMLPTFLRCFPNVETLHILSCQADEPTGKLNFKSWQEVGRIDCLETHITTVVFDKFRGDRCELVFLKFILERAQSLLKLVVVLAYGHQASVDEMLTKLKSLTTAKRASEYPTLLAVARDGDSDPCFQRMSDLSVIDPFEW</sequence>
<evidence type="ECO:0000256" key="1">
    <source>
        <dbReference type="SAM" id="MobiDB-lite"/>
    </source>
</evidence>
<dbReference type="Pfam" id="PF08387">
    <property type="entry name" value="FBD"/>
    <property type="match status" value="3"/>
</dbReference>
<dbReference type="InterPro" id="IPR006566">
    <property type="entry name" value="FBD"/>
</dbReference>
<accession>A0AAQ3WQF5</accession>
<protein>
    <recommendedName>
        <fullName evidence="2">F-box domain-containing protein</fullName>
    </recommendedName>
</protein>
<feature type="region of interest" description="Disordered" evidence="1">
    <location>
        <begin position="1009"/>
        <end position="1029"/>
    </location>
</feature>
<dbReference type="SMART" id="SM00579">
    <property type="entry name" value="FBD"/>
    <property type="match status" value="2"/>
</dbReference>
<evidence type="ECO:0000313" key="4">
    <source>
        <dbReference type="Proteomes" id="UP001341281"/>
    </source>
</evidence>
<dbReference type="InterPro" id="IPR001810">
    <property type="entry name" value="F-box_dom"/>
</dbReference>
<dbReference type="EMBL" id="CP144748">
    <property type="protein sequence ID" value="WVZ69850.1"/>
    <property type="molecule type" value="Genomic_DNA"/>
</dbReference>